<feature type="chain" id="PRO_5025573867" evidence="1">
    <location>
        <begin position="17"/>
        <end position="89"/>
    </location>
</feature>
<evidence type="ECO:0000256" key="1">
    <source>
        <dbReference type="SAM" id="SignalP"/>
    </source>
</evidence>
<organism evidence="2">
    <name type="scientific">Ixodes ricinus</name>
    <name type="common">Common tick</name>
    <name type="synonym">Acarus ricinus</name>
    <dbReference type="NCBI Taxonomy" id="34613"/>
    <lineage>
        <taxon>Eukaryota</taxon>
        <taxon>Metazoa</taxon>
        <taxon>Ecdysozoa</taxon>
        <taxon>Arthropoda</taxon>
        <taxon>Chelicerata</taxon>
        <taxon>Arachnida</taxon>
        <taxon>Acari</taxon>
        <taxon>Parasitiformes</taxon>
        <taxon>Ixodida</taxon>
        <taxon>Ixodoidea</taxon>
        <taxon>Ixodidae</taxon>
        <taxon>Ixodinae</taxon>
        <taxon>Ixodes</taxon>
    </lineage>
</organism>
<protein>
    <submittedName>
        <fullName evidence="2">Putative secreted protein</fullName>
    </submittedName>
</protein>
<evidence type="ECO:0000313" key="2">
    <source>
        <dbReference type="EMBL" id="MXU86098.1"/>
    </source>
</evidence>
<dbReference type="AlphaFoldDB" id="A0A6B0U385"/>
<proteinExistence type="predicted"/>
<name>A0A6B0U385_IXORI</name>
<feature type="signal peptide" evidence="1">
    <location>
        <begin position="1"/>
        <end position="16"/>
    </location>
</feature>
<reference evidence="2" key="1">
    <citation type="submission" date="2019-12" db="EMBL/GenBank/DDBJ databases">
        <title>An insight into the sialome of adult female Ixodes ricinus ticks feeding for 6 days.</title>
        <authorList>
            <person name="Perner J."/>
            <person name="Ribeiro J.M.C."/>
        </authorList>
    </citation>
    <scope>NUCLEOTIDE SEQUENCE</scope>
    <source>
        <strain evidence="2">Semi-engorged</strain>
        <tissue evidence="2">Salivary glands</tissue>
    </source>
</reference>
<keyword evidence="1" id="KW-0732">Signal</keyword>
<sequence>MFVMTLLFRSILYTWSSNECSNFLMGDSFSRSSELVPSKGQLRNTNRTLGEQGRPFCTHSEDTGRAFRASVMDWRHFCLMLSSVRNRCT</sequence>
<dbReference type="EMBL" id="GIFC01004015">
    <property type="protein sequence ID" value="MXU86098.1"/>
    <property type="molecule type" value="Transcribed_RNA"/>
</dbReference>
<accession>A0A6B0U385</accession>